<organism evidence="2 3">
    <name type="scientific">Chryseobacterium tructae</name>
    <dbReference type="NCBI Taxonomy" id="1037380"/>
    <lineage>
        <taxon>Bacteria</taxon>
        <taxon>Pseudomonadati</taxon>
        <taxon>Bacteroidota</taxon>
        <taxon>Flavobacteriia</taxon>
        <taxon>Flavobacteriales</taxon>
        <taxon>Weeksellaceae</taxon>
        <taxon>Chryseobacterium group</taxon>
        <taxon>Chryseobacterium</taxon>
    </lineage>
</organism>
<dbReference type="SUPFAM" id="SSF51182">
    <property type="entry name" value="RmlC-like cupins"/>
    <property type="match status" value="1"/>
</dbReference>
<reference evidence="3" key="1">
    <citation type="journal article" date="2019" name="Int. J. Syst. Evol. Microbiol.">
        <title>The Global Catalogue of Microorganisms (GCM) 10K type strain sequencing project: providing services to taxonomists for standard genome sequencing and annotation.</title>
        <authorList>
            <consortium name="The Broad Institute Genomics Platform"/>
            <consortium name="The Broad Institute Genome Sequencing Center for Infectious Disease"/>
            <person name="Wu L."/>
            <person name="Ma J."/>
        </authorList>
    </citation>
    <scope>NUCLEOTIDE SEQUENCE [LARGE SCALE GENOMIC DNA]</scope>
    <source>
        <strain evidence="3">CECT 7798</strain>
    </source>
</reference>
<name>A0ABV7Y2J2_9FLAO</name>
<dbReference type="InterPro" id="IPR014710">
    <property type="entry name" value="RmlC-like_jellyroll"/>
</dbReference>
<protein>
    <submittedName>
        <fullName evidence="2">Cupin domain-containing protein</fullName>
    </submittedName>
</protein>
<feature type="chain" id="PRO_5046673571" evidence="1">
    <location>
        <begin position="22"/>
        <end position="149"/>
    </location>
</feature>
<dbReference type="PROSITE" id="PS51257">
    <property type="entry name" value="PROKAR_LIPOPROTEIN"/>
    <property type="match status" value="1"/>
</dbReference>
<dbReference type="RefSeq" id="WP_290300030.1">
    <property type="nucleotide sequence ID" value="NZ_JAUFQR010000001.1"/>
</dbReference>
<dbReference type="Gene3D" id="2.60.120.10">
    <property type="entry name" value="Jelly Rolls"/>
    <property type="match status" value="1"/>
</dbReference>
<gene>
    <name evidence="2" type="ORF">ACFONJ_20030</name>
</gene>
<comment type="caution">
    <text evidence="2">The sequence shown here is derived from an EMBL/GenBank/DDBJ whole genome shotgun (WGS) entry which is preliminary data.</text>
</comment>
<evidence type="ECO:0000313" key="2">
    <source>
        <dbReference type="EMBL" id="MFC3758274.1"/>
    </source>
</evidence>
<proteinExistence type="predicted"/>
<evidence type="ECO:0000256" key="1">
    <source>
        <dbReference type="SAM" id="SignalP"/>
    </source>
</evidence>
<accession>A0ABV7Y2J2</accession>
<dbReference type="InterPro" id="IPR011051">
    <property type="entry name" value="RmlC_Cupin_sf"/>
</dbReference>
<keyword evidence="3" id="KW-1185">Reference proteome</keyword>
<dbReference type="Proteomes" id="UP001595735">
    <property type="component" value="Unassembled WGS sequence"/>
</dbReference>
<keyword evidence="1" id="KW-0732">Signal</keyword>
<sequence>MKRKKKLITPLAFPLSLLLLSCDNNSSNKEQESTIKAERITLLNTTKSWDGTPYPNYPQTKPEISVLKISIPPHQQLDWHKHPVINVAYVAKGEVLLEKKDDGKKIWVREGEAVPETVNLVHKGQTGDKGVTLIVFYAGTPGVPITEPE</sequence>
<feature type="signal peptide" evidence="1">
    <location>
        <begin position="1"/>
        <end position="21"/>
    </location>
</feature>
<evidence type="ECO:0000313" key="3">
    <source>
        <dbReference type="Proteomes" id="UP001595735"/>
    </source>
</evidence>
<dbReference type="EMBL" id="JBHRYO010000002">
    <property type="protein sequence ID" value="MFC3758274.1"/>
    <property type="molecule type" value="Genomic_DNA"/>
</dbReference>
<dbReference type="CDD" id="cd02236">
    <property type="entry name" value="cupin_CV2614-like"/>
    <property type="match status" value="1"/>
</dbReference>